<feature type="region of interest" description="Disordered" evidence="1">
    <location>
        <begin position="8"/>
        <end position="40"/>
    </location>
</feature>
<feature type="compositionally biased region" description="Low complexity" evidence="1">
    <location>
        <begin position="225"/>
        <end position="234"/>
    </location>
</feature>
<dbReference type="Pfam" id="PF12855">
    <property type="entry name" value="Ecl1"/>
    <property type="match status" value="1"/>
</dbReference>
<evidence type="ECO:0000256" key="1">
    <source>
        <dbReference type="SAM" id="MobiDB-lite"/>
    </source>
</evidence>
<name>A0A8K0L4K6_9PEZI</name>
<feature type="compositionally biased region" description="Polar residues" evidence="1">
    <location>
        <begin position="268"/>
        <end position="283"/>
    </location>
</feature>
<feature type="compositionally biased region" description="Low complexity" evidence="1">
    <location>
        <begin position="246"/>
        <end position="267"/>
    </location>
</feature>
<proteinExistence type="predicted"/>
<organism evidence="2 3">
    <name type="scientific">Elsinoe batatas</name>
    <dbReference type="NCBI Taxonomy" id="2601811"/>
    <lineage>
        <taxon>Eukaryota</taxon>
        <taxon>Fungi</taxon>
        <taxon>Dikarya</taxon>
        <taxon>Ascomycota</taxon>
        <taxon>Pezizomycotina</taxon>
        <taxon>Dothideomycetes</taxon>
        <taxon>Dothideomycetidae</taxon>
        <taxon>Myriangiales</taxon>
        <taxon>Elsinoaceae</taxon>
        <taxon>Elsinoe</taxon>
    </lineage>
</organism>
<keyword evidence="3" id="KW-1185">Reference proteome</keyword>
<reference evidence="2" key="1">
    <citation type="submission" date="2021-07" db="EMBL/GenBank/DDBJ databases">
        <title>Elsinoe batatas strain:CRI-CJ2 Genome sequencing and assembly.</title>
        <authorList>
            <person name="Huang L."/>
        </authorList>
    </citation>
    <scope>NUCLEOTIDE SEQUENCE</scope>
    <source>
        <strain evidence="2">CRI-CJ2</strain>
    </source>
</reference>
<gene>
    <name evidence="2" type="ORF">KVT40_002670</name>
</gene>
<protein>
    <submittedName>
        <fullName evidence="2">Uncharacterized protein</fullName>
    </submittedName>
</protein>
<dbReference type="InterPro" id="IPR024368">
    <property type="entry name" value="Ecl1/2/3"/>
</dbReference>
<sequence>MMPMIIVFGPSQTSDRNERANARRDPLGPDLLRKNSPSFQPSHAHQIQSARMGRSQLLSYAPCGDPSCSFALVPALECEPFKQVSNPCPPLLSTPLFFHHILCHSLSHIAISDHSTNHSCPQHAIFYEYICLLSTIKHIIVSFRIHTSSHILNVTMDCFPDFCLGCDNQVTTGFYCSEACRMSDIERSGSVPSSPIHSHSGSPYQFIFPTNFHQPPSKYPPPPTKSSSSSSLPKTTHHHYSKSADSHSPQRVLSPSSSRSSLISNVSTPEASEQTAKELSSYFNAFDRTRDQRRKSLPAGKHSTSTTIRSFADGH</sequence>
<feature type="compositionally biased region" description="Basic and acidic residues" evidence="1">
    <location>
        <begin position="15"/>
        <end position="33"/>
    </location>
</feature>
<feature type="region of interest" description="Disordered" evidence="1">
    <location>
        <begin position="215"/>
        <end position="315"/>
    </location>
</feature>
<dbReference type="Proteomes" id="UP000809789">
    <property type="component" value="Unassembled WGS sequence"/>
</dbReference>
<comment type="caution">
    <text evidence="2">The sequence shown here is derived from an EMBL/GenBank/DDBJ whole genome shotgun (WGS) entry which is preliminary data.</text>
</comment>
<dbReference type="EMBL" id="JAESVG020000003">
    <property type="protein sequence ID" value="KAG8628805.1"/>
    <property type="molecule type" value="Genomic_DNA"/>
</dbReference>
<evidence type="ECO:0000313" key="3">
    <source>
        <dbReference type="Proteomes" id="UP000809789"/>
    </source>
</evidence>
<dbReference type="OrthoDB" id="2563506at2759"/>
<dbReference type="AlphaFoldDB" id="A0A8K0L4K6"/>
<accession>A0A8K0L4K6</accession>
<evidence type="ECO:0000313" key="2">
    <source>
        <dbReference type="EMBL" id="KAG8628805.1"/>
    </source>
</evidence>